<reference evidence="2" key="1">
    <citation type="submission" date="2018-09" db="EMBL/GenBank/DDBJ databases">
        <authorList>
            <person name="Zhu H."/>
        </authorList>
    </citation>
    <scope>NUCLEOTIDE SEQUENCE [LARGE SCALE GENOMIC DNA]</scope>
    <source>
        <strain evidence="2">K2W31S-8</strain>
    </source>
</reference>
<dbReference type="AlphaFoldDB" id="A0A385Z8S6"/>
<dbReference type="Proteomes" id="UP000265560">
    <property type="component" value="Chromosome"/>
</dbReference>
<evidence type="ECO:0000313" key="2">
    <source>
        <dbReference type="Proteomes" id="UP000265560"/>
    </source>
</evidence>
<gene>
    <name evidence="1" type="ORF">D3880_17335</name>
</gene>
<sequence length="588" mass="63740">MSTVRAFHAARWPLIRRGSVINKNNKYGTGSGLQSFQVASLAVAIALVSTPAWSGETIEFDNGTTIDWNVTTSYGLGVRLSDQDDALLGAVNSNGQLVGAFNGDDGNQNFDKGSLTTNRVGALAEMIVRKDNYGAVVRASTFYDDVYHQSNDNDSPLTVNKTGAHDEFTSSTKYFSGGRSKFLDAYVFGGWRFDNGSMLDAKAGRHVESWGESLFYPGVSGVQSPSDAVKAAQPGVEVKEVLLPVGQFSASYRFNPQIGFSAYYQYEWKGTELPPVGSYLSTSDVTGPGNEFILNANGTRINKAGTDEPRDDGQWGVQVRYRPVPAWELALFHVNYHDKNPASAVTQFRAQPVGGGAFAGVPTGYRVTYFEDIKLTGLSASTKFGDVQVGAEWSYRDGVPVLVNTGLGPTPARGKGQQMQISAIRILGDRPWASQTTLTAEIVHQRVDSVEDTSAAPNLLALGNRLIPQFRPLVQESDNYTFKTANSWRSQDASAFTVGASFSYPGVFEGWDLEVPLNFSNVFSGASPMSGTISGAEGDRRFSAGTTFKYLGNFEVALRVIGYLGEADPVKRQLADRDYATLAMKYTF</sequence>
<accession>A0A385Z8S6</accession>
<evidence type="ECO:0000313" key="1">
    <source>
        <dbReference type="EMBL" id="AYC34012.1"/>
    </source>
</evidence>
<dbReference type="OrthoDB" id="7052179at2"/>
<dbReference type="EMBL" id="CP032419">
    <property type="protein sequence ID" value="AYC34012.1"/>
    <property type="molecule type" value="Genomic_DNA"/>
</dbReference>
<name>A0A385Z8S6_9PSED</name>
<dbReference type="Pfam" id="PF06980">
    <property type="entry name" value="DUF1302"/>
    <property type="match status" value="1"/>
</dbReference>
<protein>
    <submittedName>
        <fullName evidence="1">DUF1302 family protein</fullName>
    </submittedName>
</protein>
<organism evidence="1 2">
    <name type="scientific">Pseudomonas cavernae</name>
    <dbReference type="NCBI Taxonomy" id="2320867"/>
    <lineage>
        <taxon>Bacteria</taxon>
        <taxon>Pseudomonadati</taxon>
        <taxon>Pseudomonadota</taxon>
        <taxon>Gammaproteobacteria</taxon>
        <taxon>Pseudomonadales</taxon>
        <taxon>Pseudomonadaceae</taxon>
        <taxon>Pseudomonas</taxon>
    </lineage>
</organism>
<dbReference type="KEGG" id="pcav:D3880_17335"/>
<proteinExistence type="predicted"/>
<keyword evidence="2" id="KW-1185">Reference proteome</keyword>
<dbReference type="InterPro" id="IPR010727">
    <property type="entry name" value="DUF1302"/>
</dbReference>